<dbReference type="PANTHER" id="PTHR11059:SF0">
    <property type="entry name" value="DNA REPAIR PROTEIN RECN"/>
    <property type="match status" value="1"/>
</dbReference>
<evidence type="ECO:0000256" key="8">
    <source>
        <dbReference type="ARBA" id="ARBA00033408"/>
    </source>
</evidence>
<gene>
    <name evidence="12" type="ORF">BHV66_04425</name>
</gene>
<dbReference type="NCBIfam" id="TIGR00634">
    <property type="entry name" value="recN"/>
    <property type="match status" value="1"/>
</dbReference>
<protein>
    <recommendedName>
        <fullName evidence="3 9">DNA repair protein RecN</fullName>
    </recommendedName>
    <alternativeName>
        <fullName evidence="8 9">Recombination protein N</fullName>
    </alternativeName>
</protein>
<dbReference type="GO" id="GO:0009432">
    <property type="term" value="P:SOS response"/>
    <property type="evidence" value="ECO:0007669"/>
    <property type="project" value="TreeGrafter"/>
</dbReference>
<dbReference type="GO" id="GO:0005524">
    <property type="term" value="F:ATP binding"/>
    <property type="evidence" value="ECO:0007669"/>
    <property type="project" value="UniProtKB-KW"/>
</dbReference>
<dbReference type="GO" id="GO:0006281">
    <property type="term" value="P:DNA repair"/>
    <property type="evidence" value="ECO:0007669"/>
    <property type="project" value="UniProtKB-KW"/>
</dbReference>
<dbReference type="AlphaFoldDB" id="A0A1Q6F7N7"/>
<dbReference type="PANTHER" id="PTHR11059">
    <property type="entry name" value="DNA REPAIR PROTEIN RECN"/>
    <property type="match status" value="1"/>
</dbReference>
<keyword evidence="5 9" id="KW-0227">DNA damage</keyword>
<evidence type="ECO:0000259" key="11">
    <source>
        <dbReference type="Pfam" id="PF02463"/>
    </source>
</evidence>
<evidence type="ECO:0000256" key="9">
    <source>
        <dbReference type="PIRNR" id="PIRNR003128"/>
    </source>
</evidence>
<dbReference type="InterPro" id="IPR003395">
    <property type="entry name" value="RecF/RecN/SMC_N"/>
</dbReference>
<keyword evidence="7 9" id="KW-0234">DNA repair</keyword>
<evidence type="ECO:0000256" key="7">
    <source>
        <dbReference type="ARBA" id="ARBA00023204"/>
    </source>
</evidence>
<keyword evidence="4" id="KW-0547">Nucleotide-binding</keyword>
<organism evidence="12 13">
    <name type="scientific">Alistipes putredinis</name>
    <dbReference type="NCBI Taxonomy" id="28117"/>
    <lineage>
        <taxon>Bacteria</taxon>
        <taxon>Pseudomonadati</taxon>
        <taxon>Bacteroidota</taxon>
        <taxon>Bacteroidia</taxon>
        <taxon>Bacteroidales</taxon>
        <taxon>Rikenellaceae</taxon>
        <taxon>Alistipes</taxon>
    </lineage>
</organism>
<dbReference type="SUPFAM" id="SSF52540">
    <property type="entry name" value="P-loop containing nucleoside triphosphate hydrolases"/>
    <property type="match status" value="1"/>
</dbReference>
<dbReference type="Pfam" id="PF02463">
    <property type="entry name" value="SMC_N"/>
    <property type="match status" value="1"/>
</dbReference>
<evidence type="ECO:0000256" key="1">
    <source>
        <dbReference type="ARBA" id="ARBA00003618"/>
    </source>
</evidence>
<name>A0A1Q6F7N7_9BACT</name>
<evidence type="ECO:0000256" key="2">
    <source>
        <dbReference type="ARBA" id="ARBA00009441"/>
    </source>
</evidence>
<keyword evidence="10" id="KW-0175">Coiled coil</keyword>
<dbReference type="STRING" id="28117.BHV66_04425"/>
<dbReference type="CDD" id="cd03241">
    <property type="entry name" value="ABC_RecN"/>
    <property type="match status" value="1"/>
</dbReference>
<comment type="function">
    <text evidence="1 9">May be involved in recombinational repair of damaged DNA.</text>
</comment>
<dbReference type="GO" id="GO:0006310">
    <property type="term" value="P:DNA recombination"/>
    <property type="evidence" value="ECO:0007669"/>
    <property type="project" value="InterPro"/>
</dbReference>
<feature type="coiled-coil region" evidence="10">
    <location>
        <begin position="342"/>
        <end position="369"/>
    </location>
</feature>
<dbReference type="EMBL" id="MNQH01000024">
    <property type="protein sequence ID" value="OKY94910.1"/>
    <property type="molecule type" value="Genomic_DNA"/>
</dbReference>
<dbReference type="RefSeq" id="WP_278339180.1">
    <property type="nucleotide sequence ID" value="NZ_CAUEOB010000006.1"/>
</dbReference>
<dbReference type="Proteomes" id="UP000187417">
    <property type="component" value="Unassembled WGS sequence"/>
</dbReference>
<dbReference type="Gene3D" id="3.40.50.300">
    <property type="entry name" value="P-loop containing nucleotide triphosphate hydrolases"/>
    <property type="match status" value="2"/>
</dbReference>
<evidence type="ECO:0000313" key="13">
    <source>
        <dbReference type="Proteomes" id="UP000187417"/>
    </source>
</evidence>
<proteinExistence type="inferred from homology"/>
<evidence type="ECO:0000256" key="3">
    <source>
        <dbReference type="ARBA" id="ARBA00021315"/>
    </source>
</evidence>
<dbReference type="PIRSF" id="PIRSF003128">
    <property type="entry name" value="RecN"/>
    <property type="match status" value="1"/>
</dbReference>
<evidence type="ECO:0000256" key="10">
    <source>
        <dbReference type="SAM" id="Coils"/>
    </source>
</evidence>
<feature type="domain" description="RecF/RecN/SMC N-terminal" evidence="11">
    <location>
        <begin position="1"/>
        <end position="507"/>
    </location>
</feature>
<evidence type="ECO:0000256" key="4">
    <source>
        <dbReference type="ARBA" id="ARBA00022741"/>
    </source>
</evidence>
<dbReference type="GO" id="GO:0043590">
    <property type="term" value="C:bacterial nucleoid"/>
    <property type="evidence" value="ECO:0007669"/>
    <property type="project" value="TreeGrafter"/>
</dbReference>
<comment type="similarity">
    <text evidence="2 9">Belongs to the RecN family.</text>
</comment>
<dbReference type="InterPro" id="IPR004604">
    <property type="entry name" value="DNA_recomb/repair_RecN"/>
</dbReference>
<keyword evidence="6" id="KW-0067">ATP-binding</keyword>
<dbReference type="InterPro" id="IPR027417">
    <property type="entry name" value="P-loop_NTPase"/>
</dbReference>
<comment type="caution">
    <text evidence="12">The sequence shown here is derived from an EMBL/GenBank/DDBJ whole genome shotgun (WGS) entry which is preliminary data.</text>
</comment>
<accession>A0A1Q6F7N7</accession>
<evidence type="ECO:0000313" key="12">
    <source>
        <dbReference type="EMBL" id="OKY94910.1"/>
    </source>
</evidence>
<evidence type="ECO:0000256" key="6">
    <source>
        <dbReference type="ARBA" id="ARBA00022840"/>
    </source>
</evidence>
<reference evidence="12 13" key="1">
    <citation type="journal article" date="2016" name="Nat. Biotechnol.">
        <title>Measurement of bacterial replication rates in microbial communities.</title>
        <authorList>
            <person name="Brown C.T."/>
            <person name="Olm M.R."/>
            <person name="Thomas B.C."/>
            <person name="Banfield J.F."/>
        </authorList>
    </citation>
    <scope>NUCLEOTIDE SEQUENCE [LARGE SCALE GENOMIC DNA]</scope>
    <source>
        <strain evidence="12">CAG:67_53_122</strain>
    </source>
</reference>
<evidence type="ECO:0000256" key="5">
    <source>
        <dbReference type="ARBA" id="ARBA00022763"/>
    </source>
</evidence>
<sequence length="547" mass="60639">MLRRLKVENYALIDRLELELDDRLNIITGETGAGKSILLGALGLLLGNKNDNATLKDDKRNCLIEGVFDLGTRDLQAFFDRNDLDYNRETTLTRQITPAGKSRSFINDTPVPLALLRELGSQLIDIHSQHQNLILGSEAFRTQAVDTVAENHDLRMQYTTLYERLCHLRRELARLREEAEAGRKDEEWLRYQVEELAAAHLKEGEQTELEQELEVLSNADRISETLTALRNALDDEQIGVLVQLKASETACRHLEAGYPFAAEAAGRLRSVLEELKDLGASAAAQSERLDADPERLQKISDRLNTIYSLCQKHRAADLGELLAKQTDYEARLQAITHGDEAIAAVATELTATEEKAEELARNIHATREKAAPTFNDAIQTTLARLGMPEARFVVQLTPAPALTPTGGDEIDFLFTANGNFAPQKVERIASGGEISRVMLALKALLAHRMELPTIIFDEIDTGVSGRIADAMGEIIADLSQTMQVVDITHLPQVASKSDTHFVVYKDAEGSHIRRLDPEEQITEIAKMLSGSQITEAALAQARILLDK</sequence>